<keyword evidence="6 7" id="KW-0472">Membrane</keyword>
<dbReference type="Gene3D" id="1.20.1250.20">
    <property type="entry name" value="MFS general substrate transporter like domains"/>
    <property type="match status" value="1"/>
</dbReference>
<sequence length="593" mass="62480">MGACELSKSLELEPPDMAFELSRPQKILTLLGVLLGMLLAALDQTIVSTAGPAIQKDLHIPASLYAWITTAYLVASTVLVPVYGKLSDAFGRRRILVIGILIFLLGSALCGLSQTTLQLILARALQGVGSASLFTSAFAIVADIFPPSERGKYQGIFGAVFGLSSVVGPLVGGFLTDHFSWHWVFFVNLPVGAVALGFILTRMPPLRHEGRKASVDLLGALTLSMFTVPLLLALSLGRRTVAPGETGYAWGSPQILGMFALSVVGLAAFLLVERTVEEPLLDLKLFRNKAFAVGNVAAFISGAVFLGAIVFLPLFMVNVVGLSATNSGFTMMPLTLGIVAGNILSGQLVSRLGRYKVFILAGQAIAVAAFGVMAFTLRPTSTQGELTLKMIFVGLGLGPSIPLFTLAIQNAVAPHQVGVATSSATFFRQMGSTIGVALMGTVFGLALSSSMATHMTEATRDAPVALRQQFMPQQPGGGQVGEEGGATERSFDAVAIKARIAEGFDKQREVLAPAAQAGDPAAKGRLAGLTQAQRSAEATVDKMALAFKEAFSEAIRDIYRITLFIALLALLVTLALPELPLRKTNGPQPPVLE</sequence>
<feature type="domain" description="Major facilitator superfamily (MFS) profile" evidence="8">
    <location>
        <begin position="29"/>
        <end position="475"/>
    </location>
</feature>
<dbReference type="PANTHER" id="PTHR23501:SF197">
    <property type="entry name" value="COMD"/>
    <property type="match status" value="1"/>
</dbReference>
<feature type="transmembrane region" description="Helical" evidence="7">
    <location>
        <begin position="120"/>
        <end position="144"/>
    </location>
</feature>
<evidence type="ECO:0000256" key="5">
    <source>
        <dbReference type="ARBA" id="ARBA00022989"/>
    </source>
</evidence>
<gene>
    <name evidence="9" type="ORF">AA314_08676</name>
</gene>
<dbReference type="GO" id="GO:0005886">
    <property type="term" value="C:plasma membrane"/>
    <property type="evidence" value="ECO:0007669"/>
    <property type="project" value="UniProtKB-SubCell"/>
</dbReference>
<feature type="transmembrane region" description="Helical" evidence="7">
    <location>
        <begin position="357"/>
        <end position="378"/>
    </location>
</feature>
<dbReference type="PANTHER" id="PTHR23501">
    <property type="entry name" value="MAJOR FACILITATOR SUPERFAMILY"/>
    <property type="match status" value="1"/>
</dbReference>
<feature type="transmembrane region" description="Helical" evidence="7">
    <location>
        <begin position="213"/>
        <end position="234"/>
    </location>
</feature>
<keyword evidence="3" id="KW-1003">Cell membrane</keyword>
<evidence type="ECO:0000256" key="4">
    <source>
        <dbReference type="ARBA" id="ARBA00022692"/>
    </source>
</evidence>
<name>A0AAC8TIP5_9BACT</name>
<feature type="transmembrane region" description="Helical" evidence="7">
    <location>
        <begin position="558"/>
        <end position="576"/>
    </location>
</feature>
<comment type="subcellular location">
    <subcellularLocation>
        <location evidence="1">Cell membrane</location>
        <topology evidence="1">Multi-pass membrane protein</topology>
    </subcellularLocation>
</comment>
<keyword evidence="5 7" id="KW-1133">Transmembrane helix</keyword>
<dbReference type="Gene3D" id="1.20.1720.10">
    <property type="entry name" value="Multidrug resistance protein D"/>
    <property type="match status" value="1"/>
</dbReference>
<dbReference type="InterPro" id="IPR020846">
    <property type="entry name" value="MFS_dom"/>
</dbReference>
<feature type="transmembrane region" description="Helical" evidence="7">
    <location>
        <begin position="328"/>
        <end position="345"/>
    </location>
</feature>
<dbReference type="PROSITE" id="PS50850">
    <property type="entry name" value="MFS"/>
    <property type="match status" value="1"/>
</dbReference>
<dbReference type="FunFam" id="1.20.1720.10:FF:000004">
    <property type="entry name" value="EmrB/QacA family drug resistance transporter"/>
    <property type="match status" value="1"/>
</dbReference>
<feature type="transmembrane region" description="Helical" evidence="7">
    <location>
        <begin position="64"/>
        <end position="83"/>
    </location>
</feature>
<feature type="transmembrane region" description="Helical" evidence="7">
    <location>
        <begin position="254"/>
        <end position="272"/>
    </location>
</feature>
<feature type="transmembrane region" description="Helical" evidence="7">
    <location>
        <begin position="95"/>
        <end position="114"/>
    </location>
</feature>
<feature type="transmembrane region" description="Helical" evidence="7">
    <location>
        <begin position="425"/>
        <end position="447"/>
    </location>
</feature>
<dbReference type="Pfam" id="PF07690">
    <property type="entry name" value="MFS_1"/>
    <property type="match status" value="1"/>
</dbReference>
<dbReference type="CDD" id="cd17502">
    <property type="entry name" value="MFS_Azr1_MDR_like"/>
    <property type="match status" value="1"/>
</dbReference>
<dbReference type="InterPro" id="IPR004638">
    <property type="entry name" value="EmrB-like"/>
</dbReference>
<feature type="transmembrane region" description="Helical" evidence="7">
    <location>
        <begin position="293"/>
        <end position="316"/>
    </location>
</feature>
<dbReference type="AlphaFoldDB" id="A0AAC8TIP5"/>
<dbReference type="KEGG" id="age:AA314_08676"/>
<evidence type="ECO:0000256" key="6">
    <source>
        <dbReference type="ARBA" id="ARBA00023136"/>
    </source>
</evidence>
<feature type="transmembrane region" description="Helical" evidence="7">
    <location>
        <begin position="156"/>
        <end position="175"/>
    </location>
</feature>
<keyword evidence="4 7" id="KW-0812">Transmembrane</keyword>
<proteinExistence type="predicted"/>
<dbReference type="InterPro" id="IPR011701">
    <property type="entry name" value="MFS"/>
</dbReference>
<evidence type="ECO:0000256" key="2">
    <source>
        <dbReference type="ARBA" id="ARBA00022448"/>
    </source>
</evidence>
<evidence type="ECO:0000256" key="3">
    <source>
        <dbReference type="ARBA" id="ARBA00022475"/>
    </source>
</evidence>
<evidence type="ECO:0000313" key="9">
    <source>
        <dbReference type="EMBL" id="AKJ07050.1"/>
    </source>
</evidence>
<evidence type="ECO:0000259" key="8">
    <source>
        <dbReference type="PROSITE" id="PS50850"/>
    </source>
</evidence>
<organism evidence="9 10">
    <name type="scientific">Archangium gephyra</name>
    <dbReference type="NCBI Taxonomy" id="48"/>
    <lineage>
        <taxon>Bacteria</taxon>
        <taxon>Pseudomonadati</taxon>
        <taxon>Myxococcota</taxon>
        <taxon>Myxococcia</taxon>
        <taxon>Myxococcales</taxon>
        <taxon>Cystobacterineae</taxon>
        <taxon>Archangiaceae</taxon>
        <taxon>Archangium</taxon>
    </lineage>
</organism>
<feature type="transmembrane region" description="Helical" evidence="7">
    <location>
        <begin position="27"/>
        <end position="44"/>
    </location>
</feature>
<evidence type="ECO:0000313" key="10">
    <source>
        <dbReference type="Proteomes" id="UP000035579"/>
    </source>
</evidence>
<dbReference type="PRINTS" id="PR01035">
    <property type="entry name" value="TCRTETA"/>
</dbReference>
<dbReference type="InterPro" id="IPR036259">
    <property type="entry name" value="MFS_trans_sf"/>
</dbReference>
<feature type="transmembrane region" description="Helical" evidence="7">
    <location>
        <begin position="181"/>
        <end position="201"/>
    </location>
</feature>
<feature type="transmembrane region" description="Helical" evidence="7">
    <location>
        <begin position="390"/>
        <end position="413"/>
    </location>
</feature>
<dbReference type="NCBIfam" id="TIGR00711">
    <property type="entry name" value="efflux_EmrB"/>
    <property type="match status" value="1"/>
</dbReference>
<dbReference type="InterPro" id="IPR001958">
    <property type="entry name" value="Tet-R_TetA/multi-R_MdtG-like"/>
</dbReference>
<dbReference type="EMBL" id="CP011509">
    <property type="protein sequence ID" value="AKJ07050.1"/>
    <property type="molecule type" value="Genomic_DNA"/>
</dbReference>
<protein>
    <submittedName>
        <fullName evidence="9">Drug resistance transporter EmrB/QacA subfamily</fullName>
    </submittedName>
</protein>
<evidence type="ECO:0000256" key="1">
    <source>
        <dbReference type="ARBA" id="ARBA00004651"/>
    </source>
</evidence>
<dbReference type="GO" id="GO:0022857">
    <property type="term" value="F:transmembrane transporter activity"/>
    <property type="evidence" value="ECO:0007669"/>
    <property type="project" value="InterPro"/>
</dbReference>
<dbReference type="SUPFAM" id="SSF103473">
    <property type="entry name" value="MFS general substrate transporter"/>
    <property type="match status" value="1"/>
</dbReference>
<dbReference type="Proteomes" id="UP000035579">
    <property type="component" value="Chromosome"/>
</dbReference>
<reference evidence="9 10" key="1">
    <citation type="submission" date="2015-05" db="EMBL/GenBank/DDBJ databases">
        <title>Genome assembly of Archangium gephyra DSM 2261.</title>
        <authorList>
            <person name="Sharma G."/>
            <person name="Subramanian S."/>
        </authorList>
    </citation>
    <scope>NUCLEOTIDE SEQUENCE [LARGE SCALE GENOMIC DNA]</scope>
    <source>
        <strain evidence="9 10">DSM 2261</strain>
    </source>
</reference>
<evidence type="ECO:0000256" key="7">
    <source>
        <dbReference type="SAM" id="Phobius"/>
    </source>
</evidence>
<accession>A0AAC8TIP5</accession>
<keyword evidence="2" id="KW-0813">Transport</keyword>